<evidence type="ECO:0000313" key="4">
    <source>
        <dbReference type="Proteomes" id="UP000613011"/>
    </source>
</evidence>
<comment type="caution">
    <text evidence="3">The sequence shown here is derived from an EMBL/GenBank/DDBJ whole genome shotgun (WGS) entry which is preliminary data.</text>
</comment>
<dbReference type="PANTHER" id="PTHR42928:SF5">
    <property type="entry name" value="BLR1237 PROTEIN"/>
    <property type="match status" value="1"/>
</dbReference>
<accession>A0A936ZDN0</accession>
<gene>
    <name evidence="3" type="ORF">JI739_04805</name>
</gene>
<evidence type="ECO:0000256" key="1">
    <source>
        <dbReference type="ARBA" id="ARBA00006987"/>
    </source>
</evidence>
<comment type="similarity">
    <text evidence="1">Belongs to the UPF0065 (bug) family.</text>
</comment>
<dbReference type="CDD" id="cd07012">
    <property type="entry name" value="PBP2_Bug_TTT"/>
    <property type="match status" value="1"/>
</dbReference>
<organism evidence="3 4">
    <name type="scientific">Ramlibacter aurantiacus</name>
    <dbReference type="NCBI Taxonomy" id="2801330"/>
    <lineage>
        <taxon>Bacteria</taxon>
        <taxon>Pseudomonadati</taxon>
        <taxon>Pseudomonadota</taxon>
        <taxon>Betaproteobacteria</taxon>
        <taxon>Burkholderiales</taxon>
        <taxon>Comamonadaceae</taxon>
        <taxon>Ramlibacter</taxon>
    </lineage>
</organism>
<name>A0A936ZDN0_9BURK</name>
<feature type="chain" id="PRO_5037321021" evidence="2">
    <location>
        <begin position="25"/>
        <end position="326"/>
    </location>
</feature>
<evidence type="ECO:0000313" key="3">
    <source>
        <dbReference type="EMBL" id="MBL0419664.1"/>
    </source>
</evidence>
<proteinExistence type="inferred from homology"/>
<dbReference type="SUPFAM" id="SSF53850">
    <property type="entry name" value="Periplasmic binding protein-like II"/>
    <property type="match status" value="1"/>
</dbReference>
<dbReference type="RefSeq" id="WP_201682678.1">
    <property type="nucleotide sequence ID" value="NZ_JAEQNA010000001.1"/>
</dbReference>
<dbReference type="InterPro" id="IPR042100">
    <property type="entry name" value="Bug_dom1"/>
</dbReference>
<keyword evidence="4" id="KW-1185">Reference proteome</keyword>
<protein>
    <submittedName>
        <fullName evidence="3">Tripartite tricarboxylate transporter substrate binding protein</fullName>
    </submittedName>
</protein>
<dbReference type="Gene3D" id="3.40.190.10">
    <property type="entry name" value="Periplasmic binding protein-like II"/>
    <property type="match status" value="1"/>
</dbReference>
<dbReference type="PIRSF" id="PIRSF017082">
    <property type="entry name" value="YflP"/>
    <property type="match status" value="1"/>
</dbReference>
<dbReference type="EMBL" id="JAEQNA010000001">
    <property type="protein sequence ID" value="MBL0419664.1"/>
    <property type="molecule type" value="Genomic_DNA"/>
</dbReference>
<dbReference type="Proteomes" id="UP000613011">
    <property type="component" value="Unassembled WGS sequence"/>
</dbReference>
<sequence length="326" mass="34305">MTRIRSRKLLTAAALLASCATVFAQAWPTRPVTIVVGYPAGAGTDIIARTVAEKLAPRLGQPVVVENRVGASGVVGVSTVARAPADGHMVLVAPNTVYIAPHVLSKGTAAEQAAMVKDLVPVVQLSTGTMVMVATPSLGVKNAQELAAKARQQPGITYASPGSGSPMHIAGELFKRAAKVDMNHVPYKGSAPAMTDLIGGHVQTLFGVLGSVEPHIQSGKMVPLAVVQKERSPLAPQVPSMAELGFPNVETKTWYGVLAPKGTPAPVLDRLNREINAVLDMPDVRDRIRGMREAPVGGSADAFREVTQREFDTYGRIVKEFGIAAD</sequence>
<dbReference type="PROSITE" id="PS51257">
    <property type="entry name" value="PROKAR_LIPOPROTEIN"/>
    <property type="match status" value="1"/>
</dbReference>
<keyword evidence="2" id="KW-0732">Signal</keyword>
<feature type="signal peptide" evidence="2">
    <location>
        <begin position="1"/>
        <end position="24"/>
    </location>
</feature>
<dbReference type="AlphaFoldDB" id="A0A936ZDN0"/>
<dbReference type="PANTHER" id="PTHR42928">
    <property type="entry name" value="TRICARBOXYLATE-BINDING PROTEIN"/>
    <property type="match status" value="1"/>
</dbReference>
<dbReference type="InterPro" id="IPR005064">
    <property type="entry name" value="BUG"/>
</dbReference>
<dbReference type="Pfam" id="PF03401">
    <property type="entry name" value="TctC"/>
    <property type="match status" value="1"/>
</dbReference>
<evidence type="ECO:0000256" key="2">
    <source>
        <dbReference type="SAM" id="SignalP"/>
    </source>
</evidence>
<dbReference type="Gene3D" id="3.40.190.150">
    <property type="entry name" value="Bordetella uptake gene, domain 1"/>
    <property type="match status" value="1"/>
</dbReference>
<reference evidence="3" key="1">
    <citation type="submission" date="2021-01" db="EMBL/GenBank/DDBJ databases">
        <title>Ramlibacter sp. strain AW1 16S ribosomal RNA gene Genome sequencing and assembly.</title>
        <authorList>
            <person name="Kang M."/>
        </authorList>
    </citation>
    <scope>NUCLEOTIDE SEQUENCE</scope>
    <source>
        <strain evidence="3">AW1</strain>
    </source>
</reference>